<reference evidence="2 3" key="1">
    <citation type="journal article" date="2023" name="Plants (Basel)">
        <title>Bridging the Gap: Combining Genomics and Transcriptomics Approaches to Understand Stylosanthes scabra, an Orphan Legume from the Brazilian Caatinga.</title>
        <authorList>
            <person name="Ferreira-Neto J.R.C."/>
            <person name="da Silva M.D."/>
            <person name="Binneck E."/>
            <person name="de Melo N.F."/>
            <person name="da Silva R.H."/>
            <person name="de Melo A.L.T.M."/>
            <person name="Pandolfi V."/>
            <person name="Bustamante F.O."/>
            <person name="Brasileiro-Vidal A.C."/>
            <person name="Benko-Iseppon A.M."/>
        </authorList>
    </citation>
    <scope>NUCLEOTIDE SEQUENCE [LARGE SCALE GENOMIC DNA]</scope>
    <source>
        <tissue evidence="2">Leaves</tissue>
    </source>
</reference>
<proteinExistence type="predicted"/>
<evidence type="ECO:0000256" key="1">
    <source>
        <dbReference type="SAM" id="MobiDB-lite"/>
    </source>
</evidence>
<comment type="caution">
    <text evidence="2">The sequence shown here is derived from an EMBL/GenBank/DDBJ whole genome shotgun (WGS) entry which is preliminary data.</text>
</comment>
<sequence length="110" mass="12303">MGSDAIYYEYKKHENIRFDPDPPYKIPIEALMADQPLSSSEDGKSSTRRSRSSRRPASLDSSKGMSSAQCVPSSSSTMATSSFRSRVASKMLRMPKSWELIPPSESWMCD</sequence>
<gene>
    <name evidence="2" type="ORF">PIB30_039619</name>
</gene>
<feature type="region of interest" description="Disordered" evidence="1">
    <location>
        <begin position="16"/>
        <end position="82"/>
    </location>
</feature>
<name>A0ABU6QEW1_9FABA</name>
<keyword evidence="3" id="KW-1185">Reference proteome</keyword>
<dbReference type="EMBL" id="JASCZI010000210">
    <property type="protein sequence ID" value="MED6110083.1"/>
    <property type="molecule type" value="Genomic_DNA"/>
</dbReference>
<protein>
    <submittedName>
        <fullName evidence="2">Uncharacterized protein</fullName>
    </submittedName>
</protein>
<evidence type="ECO:0000313" key="3">
    <source>
        <dbReference type="Proteomes" id="UP001341840"/>
    </source>
</evidence>
<feature type="compositionally biased region" description="Polar residues" evidence="1">
    <location>
        <begin position="63"/>
        <end position="72"/>
    </location>
</feature>
<organism evidence="2 3">
    <name type="scientific">Stylosanthes scabra</name>
    <dbReference type="NCBI Taxonomy" id="79078"/>
    <lineage>
        <taxon>Eukaryota</taxon>
        <taxon>Viridiplantae</taxon>
        <taxon>Streptophyta</taxon>
        <taxon>Embryophyta</taxon>
        <taxon>Tracheophyta</taxon>
        <taxon>Spermatophyta</taxon>
        <taxon>Magnoliopsida</taxon>
        <taxon>eudicotyledons</taxon>
        <taxon>Gunneridae</taxon>
        <taxon>Pentapetalae</taxon>
        <taxon>rosids</taxon>
        <taxon>fabids</taxon>
        <taxon>Fabales</taxon>
        <taxon>Fabaceae</taxon>
        <taxon>Papilionoideae</taxon>
        <taxon>50 kb inversion clade</taxon>
        <taxon>dalbergioids sensu lato</taxon>
        <taxon>Dalbergieae</taxon>
        <taxon>Pterocarpus clade</taxon>
        <taxon>Stylosanthes</taxon>
    </lineage>
</organism>
<feature type="compositionally biased region" description="Low complexity" evidence="1">
    <location>
        <begin position="73"/>
        <end position="82"/>
    </location>
</feature>
<dbReference type="Proteomes" id="UP001341840">
    <property type="component" value="Unassembled WGS sequence"/>
</dbReference>
<evidence type="ECO:0000313" key="2">
    <source>
        <dbReference type="EMBL" id="MED6110083.1"/>
    </source>
</evidence>
<accession>A0ABU6QEW1</accession>